<dbReference type="EMBL" id="JACGWN010000014">
    <property type="protein sequence ID" value="KAL0405462.1"/>
    <property type="molecule type" value="Genomic_DNA"/>
</dbReference>
<comment type="caution">
    <text evidence="1">The sequence shown here is derived from an EMBL/GenBank/DDBJ whole genome shotgun (WGS) entry which is preliminary data.</text>
</comment>
<name>A0AAW2TLG8_9LAMI</name>
<proteinExistence type="predicted"/>
<protein>
    <submittedName>
        <fullName evidence="1">Uncharacterized protein</fullName>
    </submittedName>
</protein>
<evidence type="ECO:0000313" key="1">
    <source>
        <dbReference type="EMBL" id="KAL0405462.1"/>
    </source>
</evidence>
<organism evidence="1">
    <name type="scientific">Sesamum latifolium</name>
    <dbReference type="NCBI Taxonomy" id="2727402"/>
    <lineage>
        <taxon>Eukaryota</taxon>
        <taxon>Viridiplantae</taxon>
        <taxon>Streptophyta</taxon>
        <taxon>Embryophyta</taxon>
        <taxon>Tracheophyta</taxon>
        <taxon>Spermatophyta</taxon>
        <taxon>Magnoliopsida</taxon>
        <taxon>eudicotyledons</taxon>
        <taxon>Gunneridae</taxon>
        <taxon>Pentapetalae</taxon>
        <taxon>asterids</taxon>
        <taxon>lamiids</taxon>
        <taxon>Lamiales</taxon>
        <taxon>Pedaliaceae</taxon>
        <taxon>Sesamum</taxon>
    </lineage>
</organism>
<reference evidence="1" key="2">
    <citation type="journal article" date="2024" name="Plant">
        <title>Genomic evolution and insights into agronomic trait innovations of Sesamum species.</title>
        <authorList>
            <person name="Miao H."/>
            <person name="Wang L."/>
            <person name="Qu L."/>
            <person name="Liu H."/>
            <person name="Sun Y."/>
            <person name="Le M."/>
            <person name="Wang Q."/>
            <person name="Wei S."/>
            <person name="Zheng Y."/>
            <person name="Lin W."/>
            <person name="Duan Y."/>
            <person name="Cao H."/>
            <person name="Xiong S."/>
            <person name="Wang X."/>
            <person name="Wei L."/>
            <person name="Li C."/>
            <person name="Ma Q."/>
            <person name="Ju M."/>
            <person name="Zhao R."/>
            <person name="Li G."/>
            <person name="Mu C."/>
            <person name="Tian Q."/>
            <person name="Mei H."/>
            <person name="Zhang T."/>
            <person name="Gao T."/>
            <person name="Zhang H."/>
        </authorList>
    </citation>
    <scope>NUCLEOTIDE SEQUENCE</scope>
    <source>
        <strain evidence="1">KEN1</strain>
    </source>
</reference>
<accession>A0AAW2TLG8</accession>
<dbReference type="AlphaFoldDB" id="A0AAW2TLG8"/>
<gene>
    <name evidence="1" type="ORF">Slati_3860100</name>
</gene>
<sequence length="71" mass="7640">MKSIGWTWQLAGHVLSSPRGSEVASHELAGCELTRSQATSSQDASSLARQVASSQVADSWRRVITDLGRKV</sequence>
<reference evidence="1" key="1">
    <citation type="submission" date="2020-06" db="EMBL/GenBank/DDBJ databases">
        <authorList>
            <person name="Li T."/>
            <person name="Hu X."/>
            <person name="Zhang T."/>
            <person name="Song X."/>
            <person name="Zhang H."/>
            <person name="Dai N."/>
            <person name="Sheng W."/>
            <person name="Hou X."/>
            <person name="Wei L."/>
        </authorList>
    </citation>
    <scope>NUCLEOTIDE SEQUENCE</scope>
    <source>
        <strain evidence="1">KEN1</strain>
        <tissue evidence="1">Leaf</tissue>
    </source>
</reference>